<dbReference type="AlphaFoldDB" id="A0A1D6GU90"/>
<dbReference type="Pfam" id="PF11799">
    <property type="entry name" value="IMS_C"/>
    <property type="match status" value="1"/>
</dbReference>
<feature type="domain" description="DNA polymerase Y-family little finger" evidence="14">
    <location>
        <begin position="96"/>
        <end position="193"/>
    </location>
</feature>
<evidence type="ECO:0000256" key="5">
    <source>
        <dbReference type="ARBA" id="ARBA00022679"/>
    </source>
</evidence>
<dbReference type="PANTHER" id="PTHR45990">
    <property type="entry name" value="DNA REPAIR PROTEIN REV1"/>
    <property type="match status" value="1"/>
</dbReference>
<keyword evidence="6" id="KW-0548">Nucleotidyltransferase</keyword>
<keyword evidence="11" id="KW-0234">DNA repair</keyword>
<dbReference type="GO" id="GO:0003887">
    <property type="term" value="F:DNA-directed DNA polymerase activity"/>
    <property type="evidence" value="ECO:0007669"/>
    <property type="project" value="InterPro"/>
</dbReference>
<dbReference type="FunFam" id="3.30.1490.100:FF:000001">
    <property type="entry name" value="DNA repair protein REV1"/>
    <property type="match status" value="1"/>
</dbReference>
<dbReference type="Gene3D" id="1.10.150.20">
    <property type="entry name" value="5' to 3' exonuclease, C-terminal subdomain"/>
    <property type="match status" value="1"/>
</dbReference>
<keyword evidence="12" id="KW-0539">Nucleus</keyword>
<evidence type="ECO:0000256" key="10">
    <source>
        <dbReference type="ARBA" id="ARBA00023125"/>
    </source>
</evidence>
<keyword evidence="10" id="KW-0238">DNA-binding</keyword>
<protein>
    <recommendedName>
        <fullName evidence="3">DNA repair protein REV1</fullName>
    </recommendedName>
</protein>
<gene>
    <name evidence="16" type="ORF">ZEAMMB73_Zm00001d014568</name>
</gene>
<evidence type="ECO:0000256" key="9">
    <source>
        <dbReference type="ARBA" id="ARBA00022842"/>
    </source>
</evidence>
<evidence type="ECO:0000256" key="8">
    <source>
        <dbReference type="ARBA" id="ARBA00022763"/>
    </source>
</evidence>
<evidence type="ECO:0000256" key="1">
    <source>
        <dbReference type="ARBA" id="ARBA00004123"/>
    </source>
</evidence>
<keyword evidence="5" id="KW-0808">Transferase</keyword>
<dbReference type="GO" id="GO:0003684">
    <property type="term" value="F:damaged DNA binding"/>
    <property type="evidence" value="ECO:0007669"/>
    <property type="project" value="InterPro"/>
</dbReference>
<feature type="region of interest" description="Disordered" evidence="13">
    <location>
        <begin position="381"/>
        <end position="419"/>
    </location>
</feature>
<organism evidence="16">
    <name type="scientific">Zea mays</name>
    <name type="common">Maize</name>
    <dbReference type="NCBI Taxonomy" id="4577"/>
    <lineage>
        <taxon>Eukaryota</taxon>
        <taxon>Viridiplantae</taxon>
        <taxon>Streptophyta</taxon>
        <taxon>Embryophyta</taxon>
        <taxon>Tracheophyta</taxon>
        <taxon>Spermatophyta</taxon>
        <taxon>Magnoliopsida</taxon>
        <taxon>Liliopsida</taxon>
        <taxon>Poales</taxon>
        <taxon>Poaceae</taxon>
        <taxon>PACMAD clade</taxon>
        <taxon>Panicoideae</taxon>
        <taxon>Andropogonodae</taxon>
        <taxon>Andropogoneae</taxon>
        <taxon>Tripsacinae</taxon>
        <taxon>Zea</taxon>
    </lineage>
</organism>
<evidence type="ECO:0000256" key="7">
    <source>
        <dbReference type="ARBA" id="ARBA00022723"/>
    </source>
</evidence>
<dbReference type="EMBL" id="CM000781">
    <property type="protein sequence ID" value="AQK66541.1"/>
    <property type="molecule type" value="Genomic_DNA"/>
</dbReference>
<evidence type="ECO:0000256" key="11">
    <source>
        <dbReference type="ARBA" id="ARBA00023204"/>
    </source>
</evidence>
<keyword evidence="4" id="KW-0237">DNA synthesis</keyword>
<dbReference type="ExpressionAtlas" id="A0A1D6GU90">
    <property type="expression patterns" value="baseline and differential"/>
</dbReference>
<dbReference type="PANTHER" id="PTHR45990:SF1">
    <property type="entry name" value="DNA REPAIR PROTEIN REV1"/>
    <property type="match status" value="1"/>
</dbReference>
<feature type="region of interest" description="Disordered" evidence="13">
    <location>
        <begin position="302"/>
        <end position="333"/>
    </location>
</feature>
<dbReference type="InterPro" id="IPR017961">
    <property type="entry name" value="DNA_pol_Y-fam_little_finger"/>
</dbReference>
<dbReference type="InterPro" id="IPR053848">
    <property type="entry name" value="IMS_HHH_1"/>
</dbReference>
<dbReference type="Pfam" id="PF21999">
    <property type="entry name" value="IMS_HHH_1"/>
    <property type="match status" value="1"/>
</dbReference>
<evidence type="ECO:0000313" key="16">
    <source>
        <dbReference type="EMBL" id="AQK66541.1"/>
    </source>
</evidence>
<dbReference type="GO" id="GO:0046872">
    <property type="term" value="F:metal ion binding"/>
    <property type="evidence" value="ECO:0007669"/>
    <property type="project" value="UniProtKB-KW"/>
</dbReference>
<dbReference type="GO" id="GO:0006281">
    <property type="term" value="P:DNA repair"/>
    <property type="evidence" value="ECO:0007669"/>
    <property type="project" value="UniProtKB-KW"/>
</dbReference>
<evidence type="ECO:0000256" key="6">
    <source>
        <dbReference type="ARBA" id="ARBA00022695"/>
    </source>
</evidence>
<evidence type="ECO:0000256" key="13">
    <source>
        <dbReference type="SAM" id="MobiDB-lite"/>
    </source>
</evidence>
<comment type="subcellular location">
    <subcellularLocation>
        <location evidence="1">Nucleus</location>
    </subcellularLocation>
</comment>
<reference evidence="16" key="1">
    <citation type="submission" date="2015-12" db="EMBL/GenBank/DDBJ databases">
        <title>Update maize B73 reference genome by single molecule sequencing technologies.</title>
        <authorList>
            <consortium name="Maize Genome Sequencing Project"/>
            <person name="Ware D."/>
        </authorList>
    </citation>
    <scope>NUCLEOTIDE SEQUENCE</scope>
    <source>
        <tissue evidence="16">Seedling</tissue>
    </source>
</reference>
<dbReference type="Gene3D" id="3.30.1490.100">
    <property type="entry name" value="DNA polymerase, Y-family, little finger domain"/>
    <property type="match status" value="1"/>
</dbReference>
<evidence type="ECO:0000259" key="14">
    <source>
        <dbReference type="Pfam" id="PF11799"/>
    </source>
</evidence>
<evidence type="ECO:0000256" key="2">
    <source>
        <dbReference type="ARBA" id="ARBA00010945"/>
    </source>
</evidence>
<keyword evidence="9" id="KW-0460">Magnesium</keyword>
<proteinExistence type="inferred from homology"/>
<evidence type="ECO:0000256" key="3">
    <source>
        <dbReference type="ARBA" id="ARBA00020399"/>
    </source>
</evidence>
<feature type="compositionally biased region" description="Basic and acidic residues" evidence="13">
    <location>
        <begin position="302"/>
        <end position="319"/>
    </location>
</feature>
<sequence length="614" mass="68226">MIKNSIMNHSMRLAMFNEQSNLKFLAIADTRFASAIVMLKRFIAIKDALSVMVADDYLSSLSIKALPGIGHTVSSKLKSKEIEYCSQLRNVSKETKSVGAEINWGVRFNDNKDAEHFLNNLCKEVSLRLQGCGVQGRTITLKVKTRREGAGEPIKYMGCGDCETTSRSMTIAGATDSFVTLQRIAKQLFSALHLGTSGLKDLRSGPSHTAEANLRNDRSTVFHNVELPPLSQLDLEVLKNLPPEIMSEMNEMYKGELQSLVDTLNSDKGKENSSKSLALPAVIRKSVPADAKLQGYRDHRDSMHLEEEHTKGKSDKQLSEAKPANNASCSRVSASIEKTTKSVTQLDLMPDSLSQADLTVLQELPEDVKADLFSALPLHRSGDPACSTSNVSESKSPNVVRAENRSSNDGGTDDLKTPRSFLPPGSSQKWIEQFRVSSCLILNVIAEQHTDSSCQRPLSSVLEPVASFLPLCPNPGSEEWNETHSCLSELLRHYIQLKVEYDIEELYKCFCLLKRFSSASEFFLDLHDSILPFLQACLDKPISIHVGFYQPALRWDTAILAPCSSCSHSILLERKKQCRECAERRVMTICASKQLLKSRAGRFLGRVYNFIITN</sequence>
<keyword evidence="8" id="KW-0227">DNA damage</keyword>
<evidence type="ECO:0000256" key="12">
    <source>
        <dbReference type="ARBA" id="ARBA00023242"/>
    </source>
</evidence>
<feature type="domain" description="DNA polymerase IV/DNA polymerase iota-like thumb" evidence="15">
    <location>
        <begin position="65"/>
        <end position="94"/>
    </location>
</feature>
<dbReference type="SUPFAM" id="SSF100879">
    <property type="entry name" value="Lesion bypass DNA polymerase (Y-family), little finger domain"/>
    <property type="match status" value="1"/>
</dbReference>
<feature type="compositionally biased region" description="Polar residues" evidence="13">
    <location>
        <begin position="386"/>
        <end position="397"/>
    </location>
</feature>
<dbReference type="InterPro" id="IPR036775">
    <property type="entry name" value="DNA_pol_Y-fam_lit_finger_sf"/>
</dbReference>
<evidence type="ECO:0000259" key="15">
    <source>
        <dbReference type="Pfam" id="PF21999"/>
    </source>
</evidence>
<evidence type="ECO:0000256" key="4">
    <source>
        <dbReference type="ARBA" id="ARBA00022634"/>
    </source>
</evidence>
<dbReference type="GO" id="GO:0005634">
    <property type="term" value="C:nucleus"/>
    <property type="evidence" value="ECO:0007669"/>
    <property type="project" value="UniProtKB-SubCell"/>
</dbReference>
<name>A0A1D6GU90_MAIZE</name>
<comment type="similarity">
    <text evidence="2">Belongs to the DNA polymerase type-Y family.</text>
</comment>
<accession>A0A1D6GU90</accession>
<keyword evidence="7" id="KW-0479">Metal-binding</keyword>